<evidence type="ECO:0000256" key="7">
    <source>
        <dbReference type="ARBA" id="ARBA00034000"/>
    </source>
</evidence>
<feature type="region of interest" description="Disordered" evidence="9">
    <location>
        <begin position="1"/>
        <end position="20"/>
    </location>
</feature>
<evidence type="ECO:0000256" key="4">
    <source>
        <dbReference type="ARBA" id="ARBA00022679"/>
    </source>
</evidence>
<dbReference type="Gene3D" id="3.40.710.10">
    <property type="entry name" value="DD-peptidase/beta-lactamase superfamily"/>
    <property type="match status" value="1"/>
</dbReference>
<sequence length="710" mass="79741">MSEQSYRFRQERKQAEKNKRQMKKMPLVKKVILVCMVLGLFSTGVGAITFASMLKDVPAMDSSKLVDPLSTKFYDMNGNFIYEYGKEKRTKITYDQLPKVLEQAFIATEDSNFYNHNGIDFKRTAKAIFVNVTEEFGSQGGSTITQQVIKNSFLTPEKTIKRKVQEWNLAYELERKYSKEEILMMYLNKIFLGNRSYGVATAAKNYYGIEVEDLNKLTLAQAAMIAGLTQSPNNYDPTKPENEEAATKRRNIVLSSMLREGYITEKQMDEVTKVPVTEGLVPKSSQQSMPYEGFLDAVVKEVKGRLENVDISKDGLKIYTTLDPNAQNYADKMLNTNEIIPYPNKNFQGAFVFLDTKTGGVRAIGSGRNDHKVQFLGNNFAVDMKRQPGSAFKPIFDYAPAIEHLKWSTGHLIEDQKTTYSNGEPISNWDHQYHGLVTIRKALQYSYNIPALLTMREVGIAQSKQFAEQLGINFKNDEVYESYSIGSNTVSPLEIAGAYSAFGNGGVYNQPHFVQKVIFPDGKEVNFTQEPKRVMNDYTAYMVTDMLRTVVDAGTGITANVHGLDVAGKTGTTNFDDKTIAKFGHPNNATNDSWFVGYTPQYTMAVWTGYTQNGTGHYMIGNQTKISQLMFREMMRTLGNDSSSFKQPESVYKVNNELYIKGVDNAEVPPKIIKKVEKTSPGKGRGNGKGKKDKDRGKGKEGRGKGKSDD</sequence>
<organism evidence="12 13">
    <name type="scientific">Cytobacillus spartinae</name>
    <dbReference type="NCBI Taxonomy" id="3299023"/>
    <lineage>
        <taxon>Bacteria</taxon>
        <taxon>Bacillati</taxon>
        <taxon>Bacillota</taxon>
        <taxon>Bacilli</taxon>
        <taxon>Bacillales</taxon>
        <taxon>Bacillaceae</taxon>
        <taxon>Cytobacillus</taxon>
    </lineage>
</organism>
<dbReference type="Proteomes" id="UP001601059">
    <property type="component" value="Unassembled WGS sequence"/>
</dbReference>
<keyword evidence="13" id="KW-1185">Reference proteome</keyword>
<dbReference type="PANTHER" id="PTHR32282:SF29">
    <property type="entry name" value="PENICILLIN-BINDING PROTEIN 1A"/>
    <property type="match status" value="1"/>
</dbReference>
<accession>A0ABW6K6X2</accession>
<proteinExistence type="predicted"/>
<dbReference type="InterPro" id="IPR001264">
    <property type="entry name" value="Glyco_trans_51"/>
</dbReference>
<feature type="region of interest" description="Disordered" evidence="9">
    <location>
        <begin position="670"/>
        <end position="710"/>
    </location>
</feature>
<evidence type="ECO:0000256" key="8">
    <source>
        <dbReference type="ARBA" id="ARBA00049902"/>
    </source>
</evidence>
<dbReference type="SUPFAM" id="SSF56601">
    <property type="entry name" value="beta-lactamase/transpeptidase-like"/>
    <property type="match status" value="1"/>
</dbReference>
<protein>
    <submittedName>
        <fullName evidence="12">Transglycosylase domain-containing protein</fullName>
        <ecNumber evidence="12">2.4.-.-</ecNumber>
    </submittedName>
</protein>
<keyword evidence="4 12" id="KW-0808">Transferase</keyword>
<dbReference type="Pfam" id="PF00905">
    <property type="entry name" value="Transpeptidase"/>
    <property type="match status" value="1"/>
</dbReference>
<comment type="catalytic activity">
    <reaction evidence="8">
        <text>[GlcNAc-(1-&gt;4)-Mur2Ac(oyl-L-Ala-gamma-D-Glu-L-Lys-D-Ala-D-Ala)](n)-di-trans,octa-cis-undecaprenyl diphosphate + beta-D-GlcNAc-(1-&gt;4)-Mur2Ac(oyl-L-Ala-gamma-D-Glu-L-Lys-D-Ala-D-Ala)-di-trans,octa-cis-undecaprenyl diphosphate = [GlcNAc-(1-&gt;4)-Mur2Ac(oyl-L-Ala-gamma-D-Glu-L-Lys-D-Ala-D-Ala)](n+1)-di-trans,octa-cis-undecaprenyl diphosphate + di-trans,octa-cis-undecaprenyl diphosphate + H(+)</text>
        <dbReference type="Rhea" id="RHEA:23708"/>
        <dbReference type="Rhea" id="RHEA-COMP:9602"/>
        <dbReference type="Rhea" id="RHEA-COMP:9603"/>
        <dbReference type="ChEBI" id="CHEBI:15378"/>
        <dbReference type="ChEBI" id="CHEBI:58405"/>
        <dbReference type="ChEBI" id="CHEBI:60033"/>
        <dbReference type="ChEBI" id="CHEBI:78435"/>
        <dbReference type="EC" id="2.4.99.28"/>
    </reaction>
</comment>
<evidence type="ECO:0000313" key="13">
    <source>
        <dbReference type="Proteomes" id="UP001601059"/>
    </source>
</evidence>
<dbReference type="InterPro" id="IPR036950">
    <property type="entry name" value="PBP_transglycosylase"/>
</dbReference>
<evidence type="ECO:0000256" key="6">
    <source>
        <dbReference type="ARBA" id="ARBA00023268"/>
    </source>
</evidence>
<evidence type="ECO:0000256" key="2">
    <source>
        <dbReference type="ARBA" id="ARBA00022670"/>
    </source>
</evidence>
<gene>
    <name evidence="12" type="ORF">ACFYKX_04760</name>
</gene>
<keyword evidence="5" id="KW-0378">Hydrolase</keyword>
<evidence type="ECO:0000259" key="11">
    <source>
        <dbReference type="Pfam" id="PF00912"/>
    </source>
</evidence>
<keyword evidence="2" id="KW-0645">Protease</keyword>
<evidence type="ECO:0000256" key="3">
    <source>
        <dbReference type="ARBA" id="ARBA00022676"/>
    </source>
</evidence>
<dbReference type="InterPro" id="IPR050396">
    <property type="entry name" value="Glycosyltr_51/Transpeptidase"/>
</dbReference>
<dbReference type="RefSeq" id="WP_389358547.1">
    <property type="nucleotide sequence ID" value="NZ_JBIACK010000001.1"/>
</dbReference>
<comment type="caution">
    <text evidence="12">The sequence shown here is derived from an EMBL/GenBank/DDBJ whole genome shotgun (WGS) entry which is preliminary data.</text>
</comment>
<feature type="compositionally biased region" description="Basic and acidic residues" evidence="9">
    <location>
        <begin position="1"/>
        <end position="19"/>
    </location>
</feature>
<keyword evidence="6" id="KW-0511">Multifunctional enzyme</keyword>
<dbReference type="PANTHER" id="PTHR32282">
    <property type="entry name" value="BINDING PROTEIN TRANSPEPTIDASE, PUTATIVE-RELATED"/>
    <property type="match status" value="1"/>
</dbReference>
<dbReference type="NCBIfam" id="TIGR02074">
    <property type="entry name" value="PBP_1a_fam"/>
    <property type="match status" value="1"/>
</dbReference>
<evidence type="ECO:0000313" key="12">
    <source>
        <dbReference type="EMBL" id="MFE8699931.1"/>
    </source>
</evidence>
<feature type="domain" description="Penicillin-binding protein transpeptidase" evidence="10">
    <location>
        <begin position="349"/>
        <end position="632"/>
    </location>
</feature>
<name>A0ABW6K6X2_9BACI</name>
<dbReference type="InterPro" id="IPR023346">
    <property type="entry name" value="Lysozyme-like_dom_sf"/>
</dbReference>
<dbReference type="Pfam" id="PF00912">
    <property type="entry name" value="Transgly"/>
    <property type="match status" value="1"/>
</dbReference>
<evidence type="ECO:0000256" key="9">
    <source>
        <dbReference type="SAM" id="MobiDB-lite"/>
    </source>
</evidence>
<feature type="domain" description="Glycosyl transferase family 51" evidence="11">
    <location>
        <begin position="78"/>
        <end position="257"/>
    </location>
</feature>
<keyword evidence="1" id="KW-0121">Carboxypeptidase</keyword>
<dbReference type="InterPro" id="IPR012338">
    <property type="entry name" value="Beta-lactam/transpept-like"/>
</dbReference>
<dbReference type="GO" id="GO:0016757">
    <property type="term" value="F:glycosyltransferase activity"/>
    <property type="evidence" value="ECO:0007669"/>
    <property type="project" value="UniProtKB-KW"/>
</dbReference>
<feature type="compositionally biased region" description="Basic and acidic residues" evidence="9">
    <location>
        <begin position="690"/>
        <end position="710"/>
    </location>
</feature>
<evidence type="ECO:0000256" key="5">
    <source>
        <dbReference type="ARBA" id="ARBA00022801"/>
    </source>
</evidence>
<keyword evidence="3 12" id="KW-0328">Glycosyltransferase</keyword>
<dbReference type="InterPro" id="IPR001460">
    <property type="entry name" value="PCN-bd_Tpept"/>
</dbReference>
<dbReference type="Gene3D" id="1.10.3810.10">
    <property type="entry name" value="Biosynthetic peptidoglycan transglycosylase-like"/>
    <property type="match status" value="1"/>
</dbReference>
<dbReference type="EC" id="2.4.-.-" evidence="12"/>
<comment type="catalytic activity">
    <reaction evidence="7">
        <text>Preferential cleavage: (Ac)2-L-Lys-D-Ala-|-D-Ala. Also transpeptidation of peptidyl-alanyl moieties that are N-acyl substituents of D-alanine.</text>
        <dbReference type="EC" id="3.4.16.4"/>
    </reaction>
</comment>
<dbReference type="EMBL" id="JBIACK010000001">
    <property type="protein sequence ID" value="MFE8699931.1"/>
    <property type="molecule type" value="Genomic_DNA"/>
</dbReference>
<dbReference type="SUPFAM" id="SSF53955">
    <property type="entry name" value="Lysozyme-like"/>
    <property type="match status" value="1"/>
</dbReference>
<evidence type="ECO:0000259" key="10">
    <source>
        <dbReference type="Pfam" id="PF00905"/>
    </source>
</evidence>
<reference evidence="12 13" key="1">
    <citation type="submission" date="2024-08" db="EMBL/GenBank/DDBJ databases">
        <title>Two novel Cytobacillus novel species.</title>
        <authorList>
            <person name="Liu G."/>
        </authorList>
    </citation>
    <scope>NUCLEOTIDE SEQUENCE [LARGE SCALE GENOMIC DNA]</scope>
    <source>
        <strain evidence="12 13">FJAT-54145</strain>
    </source>
</reference>
<evidence type="ECO:0000256" key="1">
    <source>
        <dbReference type="ARBA" id="ARBA00022645"/>
    </source>
</evidence>